<accession>A0ABT5X0X5</accession>
<dbReference type="RefSeq" id="WP_275471285.1">
    <property type="nucleotide sequence ID" value="NZ_JAPDSH010000003.1"/>
</dbReference>
<keyword evidence="1" id="KW-0255">Endonuclease</keyword>
<dbReference type="Proteomes" id="UP001147148">
    <property type="component" value="Unassembled WGS sequence"/>
</dbReference>
<evidence type="ECO:0000313" key="1">
    <source>
        <dbReference type="EMBL" id="MDF0479653.1"/>
    </source>
</evidence>
<name>A0ABT5X0X5_9ENTE</name>
<dbReference type="GO" id="GO:0016787">
    <property type="term" value="F:hydrolase activity"/>
    <property type="evidence" value="ECO:0007669"/>
    <property type="project" value="UniProtKB-KW"/>
</dbReference>
<sequence>MKHKVNKGEWAELYVFLSVLATGKLYAADEDLNKIEEAYYTVLQAIKIEENEEKRYSRDTKKNLVVIYSNGTKKISIPIADFLNFGPIVLEGIKNGTGRSFEIPEIEEFLEQILVDKIKASSDSKKDLIFQVHDEFTGFKPQIGFSVKSYIGGAPTLINSSGATVFSYTTEGNLVTEQFVNTINQIESRNKIKDRIEHIYTHGITLKYIGLSSNIFSRNLQMIDFRLPEILANLYLSSYFVSGKKMTDVVKYYVKKYNEDEQLIEYKIKDLLTAAALGMEPNTHWDGLEDANGGYIVVKSDGEILCYHIYDRNKLRTYLYNHTKFDTPSTGRTGSGLLEFNKNTSEATFKLSLQVRFS</sequence>
<proteinExistence type="predicted"/>
<keyword evidence="1" id="KW-0540">Nuclease</keyword>
<reference evidence="1" key="1">
    <citation type="submission" date="2022-10" db="EMBL/GenBank/DDBJ databases">
        <title>Vagococcus sp. isolated from poultry meat.</title>
        <authorList>
            <person name="Johansson P."/>
            <person name="Bjorkroth J."/>
        </authorList>
    </citation>
    <scope>NUCLEOTIDE SEQUENCE</scope>
    <source>
        <strain evidence="1">PNs007</strain>
    </source>
</reference>
<gene>
    <name evidence="1" type="ORF">OL233_05065</name>
</gene>
<comment type="caution">
    <text evidence="1">The sequence shown here is derived from an EMBL/GenBank/DDBJ whole genome shotgun (WGS) entry which is preliminary data.</text>
</comment>
<evidence type="ECO:0000313" key="2">
    <source>
        <dbReference type="Proteomes" id="UP001147148"/>
    </source>
</evidence>
<dbReference type="EMBL" id="JAPDSH010000003">
    <property type="protein sequence ID" value="MDF0479653.1"/>
    <property type="molecule type" value="Genomic_DNA"/>
</dbReference>
<keyword evidence="1" id="KW-0378">Hydrolase</keyword>
<protein>
    <submittedName>
        <fullName evidence="1">HpaII family restriction endonuclease</fullName>
        <ecNumber evidence="1">3.1.21.-</ecNumber>
    </submittedName>
</protein>
<dbReference type="GO" id="GO:0004519">
    <property type="term" value="F:endonuclease activity"/>
    <property type="evidence" value="ECO:0007669"/>
    <property type="project" value="UniProtKB-KW"/>
</dbReference>
<organism evidence="1 2">
    <name type="scientific">Vagococcus proximus</name>
    <dbReference type="NCBI Taxonomy" id="2991417"/>
    <lineage>
        <taxon>Bacteria</taxon>
        <taxon>Bacillati</taxon>
        <taxon>Bacillota</taxon>
        <taxon>Bacilli</taxon>
        <taxon>Lactobacillales</taxon>
        <taxon>Enterococcaceae</taxon>
        <taxon>Vagococcus</taxon>
    </lineage>
</organism>
<dbReference type="EC" id="3.1.21.-" evidence="1"/>
<dbReference type="Pfam" id="PF09561">
    <property type="entry name" value="RE_HpaII"/>
    <property type="match status" value="1"/>
</dbReference>
<keyword evidence="2" id="KW-1185">Reference proteome</keyword>
<dbReference type="InterPro" id="IPR019062">
    <property type="entry name" value="Restrct_endonuc_II_HpaII"/>
</dbReference>